<protein>
    <recommendedName>
        <fullName evidence="2">dTDP-4-dehydrorhamnose reductase</fullName>
        <ecNumber evidence="2">1.1.1.133</ecNumber>
    </recommendedName>
</protein>
<dbReference type="Gene3D" id="3.40.50.720">
    <property type="entry name" value="NAD(P)-binding Rossmann-like Domain"/>
    <property type="match status" value="1"/>
</dbReference>
<sequence>MKILVIGATGMAGHMIRDYLLRETNHEIWSTARVNREKADRYLFLNVQDGQEVTKVLTRVKPDVVVNAVGILNRNADQHPSLAVEVNGKFPKLLSRLGLDLGYRLIHISTDCVFSGKRGNYTETDIRDATGAYAETKKMGEEIDSQHLVIRTSIIGPELKEGIGLFHWFMQQKGTIRGYRQAWWNGVTTLELAKAVKSVLEQPVKGLVHLCHPEKICKHDLLLLIQQVFGQTQATVEPDDTFHCDKSLVNTRSDFPYVPPNYSSMLEELRNGMKKSSEPYNQYGIGTTKG</sequence>
<keyword evidence="5" id="KW-1185">Reference proteome</keyword>
<name>A0ABV8JI82_9BACL</name>
<evidence type="ECO:0000259" key="3">
    <source>
        <dbReference type="Pfam" id="PF04321"/>
    </source>
</evidence>
<dbReference type="Proteomes" id="UP001595843">
    <property type="component" value="Unassembled WGS sequence"/>
</dbReference>
<dbReference type="EMBL" id="JBHSAP010000009">
    <property type="protein sequence ID" value="MFC4076931.1"/>
    <property type="molecule type" value="Genomic_DNA"/>
</dbReference>
<dbReference type="RefSeq" id="WP_380704308.1">
    <property type="nucleotide sequence ID" value="NZ_JBHSAP010000009.1"/>
</dbReference>
<comment type="pathway">
    <text evidence="2">Carbohydrate biosynthesis; dTDP-L-rhamnose biosynthesis.</text>
</comment>
<dbReference type="PANTHER" id="PTHR10491:SF4">
    <property type="entry name" value="METHIONINE ADENOSYLTRANSFERASE 2 SUBUNIT BETA"/>
    <property type="match status" value="1"/>
</dbReference>
<feature type="domain" description="RmlD-like substrate binding" evidence="3">
    <location>
        <begin position="1"/>
        <end position="240"/>
    </location>
</feature>
<keyword evidence="2" id="KW-0521">NADP</keyword>
<evidence type="ECO:0000313" key="4">
    <source>
        <dbReference type="EMBL" id="MFC4076931.1"/>
    </source>
</evidence>
<dbReference type="EC" id="1.1.1.133" evidence="2"/>
<organism evidence="4 5">
    <name type="scientific">Salinithrix halophila</name>
    <dbReference type="NCBI Taxonomy" id="1485204"/>
    <lineage>
        <taxon>Bacteria</taxon>
        <taxon>Bacillati</taxon>
        <taxon>Bacillota</taxon>
        <taxon>Bacilli</taxon>
        <taxon>Bacillales</taxon>
        <taxon>Thermoactinomycetaceae</taxon>
        <taxon>Salinithrix</taxon>
    </lineage>
</organism>
<gene>
    <name evidence="4" type="ORF">ACFOUO_08910</name>
</gene>
<proteinExistence type="inferred from homology"/>
<comment type="caution">
    <text evidence="4">The sequence shown here is derived from an EMBL/GenBank/DDBJ whole genome shotgun (WGS) entry which is preliminary data.</text>
</comment>
<comment type="similarity">
    <text evidence="1 2">Belongs to the dTDP-4-dehydrorhamnose reductase family.</text>
</comment>
<evidence type="ECO:0000313" key="5">
    <source>
        <dbReference type="Proteomes" id="UP001595843"/>
    </source>
</evidence>
<dbReference type="Pfam" id="PF04321">
    <property type="entry name" value="RmlD_sub_bind"/>
    <property type="match status" value="1"/>
</dbReference>
<dbReference type="SUPFAM" id="SSF51735">
    <property type="entry name" value="NAD(P)-binding Rossmann-fold domains"/>
    <property type="match status" value="1"/>
</dbReference>
<evidence type="ECO:0000256" key="2">
    <source>
        <dbReference type="RuleBase" id="RU364082"/>
    </source>
</evidence>
<reference evidence="5" key="1">
    <citation type="journal article" date="2019" name="Int. J. Syst. Evol. Microbiol.">
        <title>The Global Catalogue of Microorganisms (GCM) 10K type strain sequencing project: providing services to taxonomists for standard genome sequencing and annotation.</title>
        <authorList>
            <consortium name="The Broad Institute Genomics Platform"/>
            <consortium name="The Broad Institute Genome Sequencing Center for Infectious Disease"/>
            <person name="Wu L."/>
            <person name="Ma J."/>
        </authorList>
    </citation>
    <scope>NUCLEOTIDE SEQUENCE [LARGE SCALE GENOMIC DNA]</scope>
    <source>
        <strain evidence="5">IBRC-M 10813</strain>
    </source>
</reference>
<dbReference type="InterPro" id="IPR036291">
    <property type="entry name" value="NAD(P)-bd_dom_sf"/>
</dbReference>
<evidence type="ECO:0000256" key="1">
    <source>
        <dbReference type="ARBA" id="ARBA00010944"/>
    </source>
</evidence>
<accession>A0ABV8JI82</accession>
<dbReference type="PANTHER" id="PTHR10491">
    <property type="entry name" value="DTDP-4-DEHYDRORHAMNOSE REDUCTASE"/>
    <property type="match status" value="1"/>
</dbReference>
<dbReference type="InterPro" id="IPR005913">
    <property type="entry name" value="dTDP_dehydrorham_reduct"/>
</dbReference>
<dbReference type="InterPro" id="IPR029903">
    <property type="entry name" value="RmlD-like-bd"/>
</dbReference>
<dbReference type="CDD" id="cd05254">
    <property type="entry name" value="dTDP_HR_like_SDR_e"/>
    <property type="match status" value="1"/>
</dbReference>
<keyword evidence="2" id="KW-0560">Oxidoreductase</keyword>
<comment type="function">
    <text evidence="2">Catalyzes the reduction of dTDP-6-deoxy-L-lyxo-4-hexulose to yield dTDP-L-rhamnose.</text>
</comment>